<dbReference type="RefSeq" id="WP_164649371.1">
    <property type="nucleotide sequence ID" value="NZ_CP047475.1"/>
</dbReference>
<proteinExistence type="predicted"/>
<evidence type="ECO:0000313" key="2">
    <source>
        <dbReference type="Proteomes" id="UP000464262"/>
    </source>
</evidence>
<name>A0A7Z2T568_9VIBR</name>
<protein>
    <recommendedName>
        <fullName evidence="3">Lipoprotein</fullName>
    </recommendedName>
</protein>
<keyword evidence="2" id="KW-1185">Reference proteome</keyword>
<dbReference type="PROSITE" id="PS51257">
    <property type="entry name" value="PROKAR_LIPOPROTEIN"/>
    <property type="match status" value="1"/>
</dbReference>
<accession>A0A7Z2T568</accession>
<reference evidence="1 2" key="1">
    <citation type="submission" date="2020-01" db="EMBL/GenBank/DDBJ databases">
        <title>Whole genome and functional gene identification of agarase of Vibrio HN897.</title>
        <authorList>
            <person name="Liu Y."/>
            <person name="Zhao Z."/>
        </authorList>
    </citation>
    <scope>NUCLEOTIDE SEQUENCE [LARGE SCALE GENOMIC DNA]</scope>
    <source>
        <strain evidence="1 2">HN897</strain>
    </source>
</reference>
<dbReference type="EMBL" id="CP047475">
    <property type="protein sequence ID" value="QIA64466.1"/>
    <property type="molecule type" value="Genomic_DNA"/>
</dbReference>
<sequence length="134" mass="14940">MKLKYLLLLSSSVLLGCTSQPRQVDASLPLVNLNQAPVGEVIDTKYWSQLDSDMYTSLSHSEFDIQLEPAYLSALGLTCRVLTIQNLTSNAHYNQVNAPVKRIACKQPRQIEGVVEQGWYLINNTVETSTVVEI</sequence>
<evidence type="ECO:0008006" key="3">
    <source>
        <dbReference type="Google" id="ProtNLM"/>
    </source>
</evidence>
<dbReference type="AlphaFoldDB" id="A0A7Z2T568"/>
<dbReference type="KEGG" id="vas:GT360_13630"/>
<dbReference type="Proteomes" id="UP000464262">
    <property type="component" value="Chromosome 1"/>
</dbReference>
<gene>
    <name evidence="1" type="ORF">GT360_13630</name>
</gene>
<organism evidence="1 2">
    <name type="scientific">Vibrio astriarenae</name>
    <dbReference type="NCBI Taxonomy" id="1481923"/>
    <lineage>
        <taxon>Bacteria</taxon>
        <taxon>Pseudomonadati</taxon>
        <taxon>Pseudomonadota</taxon>
        <taxon>Gammaproteobacteria</taxon>
        <taxon>Vibrionales</taxon>
        <taxon>Vibrionaceae</taxon>
        <taxon>Vibrio</taxon>
    </lineage>
</organism>
<evidence type="ECO:0000313" key="1">
    <source>
        <dbReference type="EMBL" id="QIA64466.1"/>
    </source>
</evidence>